<evidence type="ECO:0000313" key="4">
    <source>
        <dbReference type="Proteomes" id="UP001642409"/>
    </source>
</evidence>
<evidence type="ECO:0000313" key="3">
    <source>
        <dbReference type="EMBL" id="CAL6021113.1"/>
    </source>
</evidence>
<dbReference type="InterPro" id="IPR004843">
    <property type="entry name" value="Calcineurin-like_PHP"/>
</dbReference>
<keyword evidence="4" id="KW-1185">Reference proteome</keyword>
<dbReference type="Gene3D" id="3.60.21.10">
    <property type="match status" value="1"/>
</dbReference>
<dbReference type="AlphaFoldDB" id="A0AA86P9D9"/>
<evidence type="ECO:0000259" key="1">
    <source>
        <dbReference type="Pfam" id="PF00149"/>
    </source>
</evidence>
<name>A0AA86P9D9_9EUKA</name>
<gene>
    <name evidence="2" type="ORF">HINF_LOCUS21913</name>
    <name evidence="3" type="ORF">HINF_LOCUS28011</name>
</gene>
<dbReference type="EMBL" id="CATOUU010000564">
    <property type="protein sequence ID" value="CAI9934268.1"/>
    <property type="molecule type" value="Genomic_DNA"/>
</dbReference>
<dbReference type="Proteomes" id="UP001642409">
    <property type="component" value="Unassembled WGS sequence"/>
</dbReference>
<protein>
    <submittedName>
        <fullName evidence="2">Metallophosphoesterase</fullName>
    </submittedName>
</protein>
<reference evidence="3 4" key="2">
    <citation type="submission" date="2024-07" db="EMBL/GenBank/DDBJ databases">
        <authorList>
            <person name="Akdeniz Z."/>
        </authorList>
    </citation>
    <scope>NUCLEOTIDE SEQUENCE [LARGE SCALE GENOMIC DNA]</scope>
</reference>
<sequence length="83" mass="9477">MDGDLSPGDVIVHSGDFTNGESSTDCDFNSVRQFLDQFSKLPFKHKIFIGGNHDHALQFTDQFDELLNQYPNVNYLFNSSFQQ</sequence>
<dbReference type="InterPro" id="IPR029052">
    <property type="entry name" value="Metallo-depent_PP-like"/>
</dbReference>
<dbReference type="EMBL" id="CAXDID020000088">
    <property type="protein sequence ID" value="CAL6021113.1"/>
    <property type="molecule type" value="Genomic_DNA"/>
</dbReference>
<dbReference type="Pfam" id="PF00149">
    <property type="entry name" value="Metallophos"/>
    <property type="match status" value="1"/>
</dbReference>
<accession>A0AA86P9D9</accession>
<comment type="caution">
    <text evidence="2">The sequence shown here is derived from an EMBL/GenBank/DDBJ whole genome shotgun (WGS) entry which is preliminary data.</text>
</comment>
<proteinExistence type="predicted"/>
<dbReference type="SUPFAM" id="SSF56300">
    <property type="entry name" value="Metallo-dependent phosphatases"/>
    <property type="match status" value="1"/>
</dbReference>
<evidence type="ECO:0000313" key="2">
    <source>
        <dbReference type="EMBL" id="CAI9934268.1"/>
    </source>
</evidence>
<feature type="domain" description="Calcineurin-like phosphoesterase" evidence="1">
    <location>
        <begin position="8"/>
        <end position="73"/>
    </location>
</feature>
<reference evidence="2" key="1">
    <citation type="submission" date="2023-06" db="EMBL/GenBank/DDBJ databases">
        <authorList>
            <person name="Kurt Z."/>
        </authorList>
    </citation>
    <scope>NUCLEOTIDE SEQUENCE</scope>
</reference>
<dbReference type="GO" id="GO:0016787">
    <property type="term" value="F:hydrolase activity"/>
    <property type="evidence" value="ECO:0007669"/>
    <property type="project" value="InterPro"/>
</dbReference>
<organism evidence="2">
    <name type="scientific">Hexamita inflata</name>
    <dbReference type="NCBI Taxonomy" id="28002"/>
    <lineage>
        <taxon>Eukaryota</taxon>
        <taxon>Metamonada</taxon>
        <taxon>Diplomonadida</taxon>
        <taxon>Hexamitidae</taxon>
        <taxon>Hexamitinae</taxon>
        <taxon>Hexamita</taxon>
    </lineage>
</organism>